<reference evidence="2 3" key="1">
    <citation type="journal article" date="2024" name="J Genomics">
        <title>Draft genome sequencing and assembly of Favolaschia claudopus CIRM-BRFM 2984 isolated from oak limbs.</title>
        <authorList>
            <person name="Navarro D."/>
            <person name="Drula E."/>
            <person name="Chaduli D."/>
            <person name="Cazenave R."/>
            <person name="Ahrendt S."/>
            <person name="Wang J."/>
            <person name="Lipzen A."/>
            <person name="Daum C."/>
            <person name="Barry K."/>
            <person name="Grigoriev I.V."/>
            <person name="Favel A."/>
            <person name="Rosso M.N."/>
            <person name="Martin F."/>
        </authorList>
    </citation>
    <scope>NUCLEOTIDE SEQUENCE [LARGE SCALE GENOMIC DNA]</scope>
    <source>
        <strain evidence="2 3">CIRM-BRFM 2984</strain>
    </source>
</reference>
<dbReference type="Gene3D" id="3.60.130.30">
    <property type="match status" value="1"/>
</dbReference>
<evidence type="ECO:0000313" key="2">
    <source>
        <dbReference type="EMBL" id="KAK7030019.1"/>
    </source>
</evidence>
<feature type="region of interest" description="Disordered" evidence="1">
    <location>
        <begin position="46"/>
        <end position="93"/>
    </location>
</feature>
<organism evidence="2 3">
    <name type="scientific">Favolaschia claudopus</name>
    <dbReference type="NCBI Taxonomy" id="2862362"/>
    <lineage>
        <taxon>Eukaryota</taxon>
        <taxon>Fungi</taxon>
        <taxon>Dikarya</taxon>
        <taxon>Basidiomycota</taxon>
        <taxon>Agaricomycotina</taxon>
        <taxon>Agaricomycetes</taxon>
        <taxon>Agaricomycetidae</taxon>
        <taxon>Agaricales</taxon>
        <taxon>Marasmiineae</taxon>
        <taxon>Mycenaceae</taxon>
        <taxon>Favolaschia</taxon>
    </lineage>
</organism>
<comment type="caution">
    <text evidence="2">The sequence shown here is derived from an EMBL/GenBank/DDBJ whole genome shotgun (WGS) entry which is preliminary data.</text>
</comment>
<sequence>MERTTRSGRPYAAFTHRLDKDIQVIVTNVDISEALQRALLDSDERAAAQEAGIPPDFDDDSEWEDEVESRPPSPLSDLTTTDAEQPSRRSPIPIETLSCEPTLLQQDHLATSPSAMVGLEAPSSLSVEQLRRRVQRYKRRKERRAETAASTPHTPYRKKMRVKHNQSHREQSPIHSAFDTGQAYASKSGAWIASAGKRTARARRLRREILIKEGVLVIENPKLILDRHGNIIAVLLGRPEEEDDWDDVVRRVEELFARIRKAGEKSRAFRAKDLVHRRGRFAILATGVSFGGGQQRPGNLTHSKKRAKLVQCLLRDHSLRRIAGFQSSGLARYAPKLWKYYVETLSTLFENHDGLQHNFTNSVYPAATCNLGPSTVADEHLDLNNCAHGLCAITSMGPYDHRKGGDLFLKQLNMLVPFPSGSTVLIPSAFVEHGNTTIADGEARFSFTQYAAGALFRWVKYGCRTAKSLLEKRGGAEIVAALDGEPGSHWKWAMGLFSKVDGLEEDRRSALGDLYV</sequence>
<dbReference type="EMBL" id="JAWWNJ010000026">
    <property type="protein sequence ID" value="KAK7030019.1"/>
    <property type="molecule type" value="Genomic_DNA"/>
</dbReference>
<evidence type="ECO:0000256" key="1">
    <source>
        <dbReference type="SAM" id="MobiDB-lite"/>
    </source>
</evidence>
<name>A0AAW0BUU2_9AGAR</name>
<feature type="compositionally biased region" description="Acidic residues" evidence="1">
    <location>
        <begin position="56"/>
        <end position="67"/>
    </location>
</feature>
<keyword evidence="3" id="KW-1185">Reference proteome</keyword>
<dbReference type="Proteomes" id="UP001362999">
    <property type="component" value="Unassembled WGS sequence"/>
</dbReference>
<gene>
    <name evidence="2" type="ORF">R3P38DRAFT_3188959</name>
</gene>
<proteinExistence type="predicted"/>
<feature type="region of interest" description="Disordered" evidence="1">
    <location>
        <begin position="137"/>
        <end position="160"/>
    </location>
</feature>
<protein>
    <submittedName>
        <fullName evidence="2">Uncharacterized protein</fullName>
    </submittedName>
</protein>
<dbReference type="AlphaFoldDB" id="A0AAW0BUU2"/>
<accession>A0AAW0BUU2</accession>
<evidence type="ECO:0000313" key="3">
    <source>
        <dbReference type="Proteomes" id="UP001362999"/>
    </source>
</evidence>